<accession>A0A4Z0PHJ8</accession>
<keyword evidence="3" id="KW-0808">Transferase</keyword>
<comment type="caution">
    <text evidence="3">The sequence shown here is derived from an EMBL/GenBank/DDBJ whole genome shotgun (WGS) entry which is preliminary data.</text>
</comment>
<dbReference type="PANTHER" id="PTHR43300">
    <property type="entry name" value="ACETYLTRANSFERASE"/>
    <property type="match status" value="1"/>
</dbReference>
<dbReference type="CDD" id="cd03360">
    <property type="entry name" value="LbH_AT_putative"/>
    <property type="match status" value="1"/>
</dbReference>
<dbReference type="RefSeq" id="WP_135498635.1">
    <property type="nucleotide sequence ID" value="NZ_SRLD01000031.1"/>
</dbReference>
<feature type="binding site" evidence="2">
    <location>
        <position position="71"/>
    </location>
    <ligand>
        <name>substrate</name>
    </ligand>
</feature>
<dbReference type="EMBL" id="SRLD01000031">
    <property type="protein sequence ID" value="TGE14692.1"/>
    <property type="molecule type" value="Genomic_DNA"/>
</dbReference>
<dbReference type="Pfam" id="PF00132">
    <property type="entry name" value="Hexapep"/>
    <property type="match status" value="1"/>
</dbReference>
<dbReference type="SUPFAM" id="SSF51161">
    <property type="entry name" value="Trimeric LpxA-like enzymes"/>
    <property type="match status" value="1"/>
</dbReference>
<dbReference type="InterPro" id="IPR011004">
    <property type="entry name" value="Trimer_LpxA-like_sf"/>
</dbReference>
<evidence type="ECO:0000256" key="2">
    <source>
        <dbReference type="PIRSR" id="PIRSR620019-2"/>
    </source>
</evidence>
<dbReference type="Gene3D" id="2.160.10.10">
    <property type="entry name" value="Hexapeptide repeat proteins"/>
    <property type="match status" value="1"/>
</dbReference>
<name>A0A4Z0PHJ8_9BACT</name>
<dbReference type="PANTHER" id="PTHR43300:SF7">
    <property type="entry name" value="UDP-N-ACETYLBACILLOSAMINE N-ACETYLTRANSFERASE"/>
    <property type="match status" value="1"/>
</dbReference>
<gene>
    <name evidence="3" type="ORF">E5J99_15020</name>
</gene>
<dbReference type="GO" id="GO:0016740">
    <property type="term" value="F:transferase activity"/>
    <property type="evidence" value="ECO:0007669"/>
    <property type="project" value="UniProtKB-KW"/>
</dbReference>
<protein>
    <submittedName>
        <fullName evidence="3">Acetyltransferase</fullName>
    </submittedName>
</protein>
<evidence type="ECO:0000256" key="1">
    <source>
        <dbReference type="ARBA" id="ARBA00007274"/>
    </source>
</evidence>
<dbReference type="Proteomes" id="UP000297739">
    <property type="component" value="Unassembled WGS sequence"/>
</dbReference>
<comment type="similarity">
    <text evidence="1">Belongs to the transferase hexapeptide repeat family.</text>
</comment>
<dbReference type="InterPro" id="IPR020019">
    <property type="entry name" value="AcTrfase_PglD-like"/>
</dbReference>
<dbReference type="Gene3D" id="3.40.50.20">
    <property type="match status" value="1"/>
</dbReference>
<keyword evidence="4" id="KW-1185">Reference proteome</keyword>
<dbReference type="InterPro" id="IPR001451">
    <property type="entry name" value="Hexapep"/>
</dbReference>
<sequence>MEVIIYGIGNQAEMTHYLFTHDSPHEVVAFCVDSAYLTSTTATFFGLPVVAFEELTTYYPAARYQLHIAIGQIRARRRVFEAAKAQGYSFASYISSKAQTWPDLVVGEHVFIDPVTIIHPFVTFGDNIISIGCRIGHHSHIGSHILISSTTLGGNVTIGDGTFIGMGSIINEDVVIGRNNIIGSGCLIGKRTEDNAVYSGQYTQKRLVTADRVALFRK</sequence>
<dbReference type="InterPro" id="IPR050179">
    <property type="entry name" value="Trans_hexapeptide_repeat"/>
</dbReference>
<reference evidence="3 4" key="1">
    <citation type="submission" date="2019-04" db="EMBL/GenBank/DDBJ databases">
        <authorList>
            <person name="Feng G."/>
            <person name="Zhang J."/>
            <person name="Zhu H."/>
        </authorList>
    </citation>
    <scope>NUCLEOTIDE SEQUENCE [LARGE SCALE GENOMIC DNA]</scope>
    <source>
        <strain evidence="3 4">JCM 17223</strain>
    </source>
</reference>
<dbReference type="AlphaFoldDB" id="A0A4Z0PHJ8"/>
<evidence type="ECO:0000313" key="3">
    <source>
        <dbReference type="EMBL" id="TGE14692.1"/>
    </source>
</evidence>
<organism evidence="3 4">
    <name type="scientific">Hymenobacter elongatus</name>
    <dbReference type="NCBI Taxonomy" id="877208"/>
    <lineage>
        <taxon>Bacteria</taxon>
        <taxon>Pseudomonadati</taxon>
        <taxon>Bacteroidota</taxon>
        <taxon>Cytophagia</taxon>
        <taxon>Cytophagales</taxon>
        <taxon>Hymenobacteraceae</taxon>
        <taxon>Hymenobacter</taxon>
    </lineage>
</organism>
<evidence type="ECO:0000313" key="4">
    <source>
        <dbReference type="Proteomes" id="UP000297739"/>
    </source>
</evidence>
<dbReference type="OrthoDB" id="9794407at2"/>
<proteinExistence type="inferred from homology"/>